<dbReference type="Pfam" id="PF05707">
    <property type="entry name" value="Zot"/>
    <property type="match status" value="1"/>
</dbReference>
<proteinExistence type="predicted"/>
<dbReference type="InterPro" id="IPR027417">
    <property type="entry name" value="P-loop_NTPase"/>
</dbReference>
<dbReference type="SUPFAM" id="SSF52540">
    <property type="entry name" value="P-loop containing nucleoside triphosphate hydrolases"/>
    <property type="match status" value="1"/>
</dbReference>
<evidence type="ECO:0000259" key="2">
    <source>
        <dbReference type="Pfam" id="PF05707"/>
    </source>
</evidence>
<name>A0ABW0MDI6_9BURK</name>
<dbReference type="RefSeq" id="WP_378999646.1">
    <property type="nucleotide sequence ID" value="NZ_JBHSMT010000029.1"/>
</dbReference>
<comment type="caution">
    <text evidence="3">The sequence shown here is derived from an EMBL/GenBank/DDBJ whole genome shotgun (WGS) entry which is preliminary data.</text>
</comment>
<dbReference type="EMBL" id="JBHSMT010000029">
    <property type="protein sequence ID" value="MFC5475914.1"/>
    <property type="molecule type" value="Genomic_DNA"/>
</dbReference>
<feature type="transmembrane region" description="Helical" evidence="1">
    <location>
        <begin position="177"/>
        <end position="199"/>
    </location>
</feature>
<evidence type="ECO:0000313" key="3">
    <source>
        <dbReference type="EMBL" id="MFC5475914.1"/>
    </source>
</evidence>
<gene>
    <name evidence="3" type="ORF">ACFPM8_18290</name>
</gene>
<keyword evidence="1" id="KW-0812">Transmembrane</keyword>
<keyword evidence="1" id="KW-1133">Transmembrane helix</keyword>
<evidence type="ECO:0000256" key="1">
    <source>
        <dbReference type="SAM" id="Phobius"/>
    </source>
</evidence>
<keyword evidence="1" id="KW-0472">Membrane</keyword>
<sequence length="370" mass="40627">MITIITGLPGNGKTLYALSYIKAYSEKESRDVYYSGITDLKLPWTEFKPEEWLSLPNGSIIVIDEAQFVFPKRPNGSKLPDFYEKLATHRHKGFDIFLITQHPSLVDNFVRQLVGRHLHAIRKFGFARATIYEWSSANVSPQNAASHKNAITHKWKFPKAAYEYYKSAEVHTVKRGIPMQIILACFVIVAVIGLAIFVFHRFQQRTVKHEQDASVGAAGTGAPAANGGAANGALKASYTNALADARQYMFERTPRIAGLPQTAPRYDEITKPTTAPVPSSCIANQKKCSCFTQQATPMDVPDLLCRDIVARGYFVDFDDKGGHNQQQTASNSRADGVVLASAEKSSGGPSVVVLDEDGYGVLGKKIGAQK</sequence>
<accession>A0ABW0MDI6</accession>
<evidence type="ECO:0000313" key="4">
    <source>
        <dbReference type="Proteomes" id="UP001596045"/>
    </source>
</evidence>
<keyword evidence="4" id="KW-1185">Reference proteome</keyword>
<reference evidence="4" key="1">
    <citation type="journal article" date="2019" name="Int. J. Syst. Evol. Microbiol.">
        <title>The Global Catalogue of Microorganisms (GCM) 10K type strain sequencing project: providing services to taxonomists for standard genome sequencing and annotation.</title>
        <authorList>
            <consortium name="The Broad Institute Genomics Platform"/>
            <consortium name="The Broad Institute Genome Sequencing Center for Infectious Disease"/>
            <person name="Wu L."/>
            <person name="Ma J."/>
        </authorList>
    </citation>
    <scope>NUCLEOTIDE SEQUENCE [LARGE SCALE GENOMIC DNA]</scope>
    <source>
        <strain evidence="4">JCM 17066</strain>
    </source>
</reference>
<protein>
    <submittedName>
        <fullName evidence="3">Zonular occludens toxin domain-containing protein</fullName>
    </submittedName>
</protein>
<dbReference type="Gene3D" id="3.40.50.300">
    <property type="entry name" value="P-loop containing nucleotide triphosphate hydrolases"/>
    <property type="match status" value="1"/>
</dbReference>
<feature type="domain" description="Zona occludens toxin N-terminal" evidence="2">
    <location>
        <begin position="52"/>
        <end position="169"/>
    </location>
</feature>
<dbReference type="Proteomes" id="UP001596045">
    <property type="component" value="Unassembled WGS sequence"/>
</dbReference>
<organism evidence="3 4">
    <name type="scientific">Paraherbaspirillum soli</name>
    <dbReference type="NCBI Taxonomy" id="631222"/>
    <lineage>
        <taxon>Bacteria</taxon>
        <taxon>Pseudomonadati</taxon>
        <taxon>Pseudomonadota</taxon>
        <taxon>Betaproteobacteria</taxon>
        <taxon>Burkholderiales</taxon>
        <taxon>Oxalobacteraceae</taxon>
        <taxon>Paraherbaspirillum</taxon>
    </lineage>
</organism>
<dbReference type="InterPro" id="IPR008900">
    <property type="entry name" value="Zot_N"/>
</dbReference>